<keyword evidence="4 11" id="KW-0540">Nuclease</keyword>
<keyword evidence="6 11" id="KW-0255">Endonuclease</keyword>
<reference evidence="13 14" key="1">
    <citation type="submission" date="2014-03" db="EMBL/GenBank/DDBJ databases">
        <title>Draft genome of the hookworm Oesophagostomum dentatum.</title>
        <authorList>
            <person name="Mitreva M."/>
        </authorList>
    </citation>
    <scope>NUCLEOTIDE SEQUENCE [LARGE SCALE GENOMIC DNA]</scope>
    <source>
        <strain evidence="13 14">OD-Hann</strain>
    </source>
</reference>
<dbReference type="EMBL" id="KN613425">
    <property type="protein sequence ID" value="KHJ74745.1"/>
    <property type="molecule type" value="Genomic_DNA"/>
</dbReference>
<evidence type="ECO:0000256" key="11">
    <source>
        <dbReference type="PROSITE-ProRule" id="PRU01389"/>
    </source>
</evidence>
<evidence type="ECO:0000256" key="4">
    <source>
        <dbReference type="ARBA" id="ARBA00022722"/>
    </source>
</evidence>
<feature type="repeat" description="ANK" evidence="10">
    <location>
        <begin position="262"/>
        <end position="294"/>
    </location>
</feature>
<dbReference type="PROSITE" id="PS50088">
    <property type="entry name" value="ANK_REPEAT"/>
    <property type="match status" value="1"/>
</dbReference>
<dbReference type="PROSITE" id="PS50297">
    <property type="entry name" value="ANK_REP_REGION"/>
    <property type="match status" value="1"/>
</dbReference>
<proteinExistence type="inferred from homology"/>
<keyword evidence="3 11" id="KW-0963">Cytoplasm</keyword>
<keyword evidence="7 11" id="KW-0378">Hydrolase</keyword>
<keyword evidence="5" id="KW-0677">Repeat</keyword>
<feature type="domain" description="VLRF1" evidence="12">
    <location>
        <begin position="20"/>
        <end position="161"/>
    </location>
</feature>
<dbReference type="PANTHER" id="PTHR16036">
    <property type="entry name" value="ANKYRIN REPEAT AND ZINC FINGER DOMAIN-CONTAINING PROTEIN 1"/>
    <property type="match status" value="1"/>
</dbReference>
<dbReference type="SUPFAM" id="SSF48403">
    <property type="entry name" value="Ankyrin repeat"/>
    <property type="match status" value="1"/>
</dbReference>
<comment type="similarity">
    <text evidence="2 11">Belongs to the ANKZF1/VMS1 family.</text>
</comment>
<keyword evidence="14" id="KW-1185">Reference proteome</keyword>
<feature type="non-terminal residue" evidence="13">
    <location>
        <position position="335"/>
    </location>
</feature>
<dbReference type="Pfam" id="PF13857">
    <property type="entry name" value="Ank_5"/>
    <property type="match status" value="1"/>
</dbReference>
<dbReference type="GO" id="GO:0036503">
    <property type="term" value="P:ERAD pathway"/>
    <property type="evidence" value="ECO:0007669"/>
    <property type="project" value="TreeGrafter"/>
</dbReference>
<evidence type="ECO:0000256" key="2">
    <source>
        <dbReference type="ARBA" id="ARBA00009262"/>
    </source>
</evidence>
<dbReference type="GO" id="GO:0016787">
    <property type="term" value="F:hydrolase activity"/>
    <property type="evidence" value="ECO:0007669"/>
    <property type="project" value="UniProtKB-KW"/>
</dbReference>
<accession>A0A0B1RUM7</accession>
<evidence type="ECO:0000259" key="12">
    <source>
        <dbReference type="PROSITE" id="PS52044"/>
    </source>
</evidence>
<comment type="subcellular location">
    <subcellularLocation>
        <location evidence="1">Cytoplasm</location>
    </subcellularLocation>
</comment>
<evidence type="ECO:0000313" key="14">
    <source>
        <dbReference type="Proteomes" id="UP000053660"/>
    </source>
</evidence>
<keyword evidence="9" id="KW-0175">Coiled coil</keyword>
<keyword evidence="8 10" id="KW-0040">ANK repeat</keyword>
<organism evidence="13 14">
    <name type="scientific">Oesophagostomum dentatum</name>
    <name type="common">Nodular worm</name>
    <dbReference type="NCBI Taxonomy" id="61180"/>
    <lineage>
        <taxon>Eukaryota</taxon>
        <taxon>Metazoa</taxon>
        <taxon>Ecdysozoa</taxon>
        <taxon>Nematoda</taxon>
        <taxon>Chromadorea</taxon>
        <taxon>Rhabditida</taxon>
        <taxon>Rhabditina</taxon>
        <taxon>Rhabditomorpha</taxon>
        <taxon>Strongyloidea</taxon>
        <taxon>Strongylidae</taxon>
        <taxon>Oesophagostomum</taxon>
    </lineage>
</organism>
<dbReference type="AlphaFoldDB" id="A0A0B1RUM7"/>
<dbReference type="PANTHER" id="PTHR16036:SF2">
    <property type="entry name" value="TRNA ENDONUCLEASE ANKZF1"/>
    <property type="match status" value="1"/>
</dbReference>
<evidence type="ECO:0000256" key="6">
    <source>
        <dbReference type="ARBA" id="ARBA00022759"/>
    </source>
</evidence>
<dbReference type="Gene3D" id="1.25.40.20">
    <property type="entry name" value="Ankyrin repeat-containing domain"/>
    <property type="match status" value="1"/>
</dbReference>
<dbReference type="OrthoDB" id="429841at2759"/>
<dbReference type="GO" id="GO:0004519">
    <property type="term" value="F:endonuclease activity"/>
    <property type="evidence" value="ECO:0007669"/>
    <property type="project" value="UniProtKB-KW"/>
</dbReference>
<name>A0A0B1RUM7_OESDE</name>
<sequence length="335" mass="39067">MYRCLLRPGETNVSLSMFVRPLDCAIFLLAGGHFAAGVFKDDKMVVHRTFHRYVIRAKQGGVQSANDNAKGPARSAGAAMRRYNERALCHDIMNLLKTWADLLASTPLVFIRCASYQKVIFHEVDEGGFDRKDPRLRTIPFETKRPLIEEVRRVWERLSSVTCHGPINEFVEEKHRRKQRIKVLPKKKRVDKETDHLKPFTPIEEKTKEVDNWPSLDKNLRRELYAMIKDNNDEALATFVNTRSEDQQREIYDYLSSFRLSDNGTFLHLAAKNNCDRIVQYLLEFGCDPSIKDDDDLVPYALSPNKAMKHVFIQYRSENPNKWNWMRCHIPEPIQ</sequence>
<feature type="active site" evidence="11">
    <location>
        <position position="63"/>
    </location>
</feature>
<dbReference type="InterPro" id="IPR036770">
    <property type="entry name" value="Ankyrin_rpt-contain_sf"/>
</dbReference>
<comment type="domain">
    <text evidence="11">The VLRF1 domain mediates binding to the 60S ribosomal subunit.</text>
</comment>
<evidence type="ECO:0000256" key="5">
    <source>
        <dbReference type="ARBA" id="ARBA00022737"/>
    </source>
</evidence>
<evidence type="ECO:0000256" key="3">
    <source>
        <dbReference type="ARBA" id="ARBA00022490"/>
    </source>
</evidence>
<dbReference type="PROSITE" id="PS52044">
    <property type="entry name" value="VLRF1"/>
    <property type="match status" value="1"/>
</dbReference>
<dbReference type="Pfam" id="PF18826">
    <property type="entry name" value="bVLRF1"/>
    <property type="match status" value="1"/>
</dbReference>
<dbReference type="InterPro" id="IPR047139">
    <property type="entry name" value="ANKZ1/VMS1"/>
</dbReference>
<evidence type="ECO:0000313" key="13">
    <source>
        <dbReference type="EMBL" id="KHJ74745.1"/>
    </source>
</evidence>
<evidence type="ECO:0000256" key="7">
    <source>
        <dbReference type="ARBA" id="ARBA00022801"/>
    </source>
</evidence>
<dbReference type="GO" id="GO:0005737">
    <property type="term" value="C:cytoplasm"/>
    <property type="evidence" value="ECO:0007669"/>
    <property type="project" value="UniProtKB-SubCell"/>
</dbReference>
<evidence type="ECO:0000256" key="9">
    <source>
        <dbReference type="ARBA" id="ARBA00023054"/>
    </source>
</evidence>
<protein>
    <submittedName>
        <fullName evidence="13">Ankyrin repeat protein</fullName>
    </submittedName>
</protein>
<dbReference type="InterPro" id="IPR041175">
    <property type="entry name" value="VLRF1/Vms1"/>
</dbReference>
<dbReference type="InterPro" id="IPR002110">
    <property type="entry name" value="Ankyrin_rpt"/>
</dbReference>
<gene>
    <name evidence="13" type="ORF">OESDEN_25639</name>
</gene>
<evidence type="ECO:0000256" key="10">
    <source>
        <dbReference type="PROSITE-ProRule" id="PRU00023"/>
    </source>
</evidence>
<evidence type="ECO:0000256" key="1">
    <source>
        <dbReference type="ARBA" id="ARBA00004496"/>
    </source>
</evidence>
<dbReference type="Proteomes" id="UP000053660">
    <property type="component" value="Unassembled WGS sequence"/>
</dbReference>
<evidence type="ECO:0000256" key="8">
    <source>
        <dbReference type="ARBA" id="ARBA00023043"/>
    </source>
</evidence>